<evidence type="ECO:0000259" key="1">
    <source>
        <dbReference type="PROSITE" id="PS50181"/>
    </source>
</evidence>
<feature type="domain" description="F-box" evidence="1">
    <location>
        <begin position="336"/>
        <end position="371"/>
    </location>
</feature>
<dbReference type="Gene3D" id="3.80.10.10">
    <property type="entry name" value="Ribonuclease Inhibitor"/>
    <property type="match status" value="3"/>
</dbReference>
<dbReference type="EMBL" id="AWUE01015333">
    <property type="protein sequence ID" value="OMO98470.1"/>
    <property type="molecule type" value="Genomic_DNA"/>
</dbReference>
<dbReference type="OrthoDB" id="1152382at2759"/>
<dbReference type="SMART" id="SM00256">
    <property type="entry name" value="FBOX"/>
    <property type="match status" value="2"/>
</dbReference>
<gene>
    <name evidence="2" type="ORF">COLO4_13869</name>
</gene>
<dbReference type="PANTHER" id="PTHR34145">
    <property type="entry name" value="OS02G0105600 PROTEIN"/>
    <property type="match status" value="1"/>
</dbReference>
<dbReference type="SUPFAM" id="SSF52047">
    <property type="entry name" value="RNI-like"/>
    <property type="match status" value="2"/>
</dbReference>
<dbReference type="InterPro" id="IPR055357">
    <property type="entry name" value="LRR_At1g61320_AtMIF1"/>
</dbReference>
<dbReference type="SUPFAM" id="SSF81383">
    <property type="entry name" value="F-box domain"/>
    <property type="match status" value="2"/>
</dbReference>
<evidence type="ECO:0000313" key="2">
    <source>
        <dbReference type="EMBL" id="OMO98470.1"/>
    </source>
</evidence>
<accession>A0A1R3JUK5</accession>
<dbReference type="Gene3D" id="1.20.1280.50">
    <property type="match status" value="2"/>
</dbReference>
<dbReference type="InterPro" id="IPR036047">
    <property type="entry name" value="F-box-like_dom_sf"/>
</dbReference>
<dbReference type="Pfam" id="PF00646">
    <property type="entry name" value="F-box"/>
    <property type="match status" value="2"/>
</dbReference>
<dbReference type="PROSITE" id="PS50181">
    <property type="entry name" value="FBOX"/>
    <property type="match status" value="1"/>
</dbReference>
<reference evidence="3" key="1">
    <citation type="submission" date="2013-09" db="EMBL/GenBank/DDBJ databases">
        <title>Corchorus olitorius genome sequencing.</title>
        <authorList>
            <person name="Alam M."/>
            <person name="Haque M.S."/>
            <person name="Islam M.S."/>
            <person name="Emdad E.M."/>
            <person name="Islam M.M."/>
            <person name="Ahmed B."/>
            <person name="Halim A."/>
            <person name="Hossen Q.M.M."/>
            <person name="Hossain M.Z."/>
            <person name="Ahmed R."/>
            <person name="Khan M.M."/>
            <person name="Islam R."/>
            <person name="Rashid M.M."/>
            <person name="Khan S.A."/>
            <person name="Rahman M.S."/>
            <person name="Alam M."/>
            <person name="Yahiya A.S."/>
            <person name="Khan M.S."/>
            <person name="Azam M.S."/>
            <person name="Haque T."/>
            <person name="Lashkar M.Z.H."/>
            <person name="Akhand A.I."/>
            <person name="Morshed G."/>
            <person name="Roy S."/>
            <person name="Uddin K.S."/>
            <person name="Rabeya T."/>
            <person name="Hossain A.S."/>
            <person name="Chowdhury A."/>
            <person name="Snigdha A.R."/>
            <person name="Mortoza M.S."/>
            <person name="Matin S.A."/>
            <person name="Hoque S.M.E."/>
            <person name="Islam M.K."/>
            <person name="Roy D.K."/>
            <person name="Haider R."/>
            <person name="Moosa M.M."/>
            <person name="Elias S.M."/>
            <person name="Hasan A.M."/>
            <person name="Jahan S."/>
            <person name="Shafiuddin M."/>
            <person name="Mahmood N."/>
            <person name="Shommy N.S."/>
        </authorList>
    </citation>
    <scope>NUCLEOTIDE SEQUENCE [LARGE SCALE GENOMIC DNA]</scope>
    <source>
        <strain evidence="3">cv. O-4</strain>
    </source>
</reference>
<dbReference type="Proteomes" id="UP000187203">
    <property type="component" value="Unassembled WGS sequence"/>
</dbReference>
<dbReference type="InterPro" id="IPR032675">
    <property type="entry name" value="LRR_dom_sf"/>
</dbReference>
<protein>
    <recommendedName>
        <fullName evidence="1">F-box domain-containing protein</fullName>
    </recommendedName>
</protein>
<name>A0A1R3JUK5_9ROSI</name>
<proteinExistence type="predicted"/>
<dbReference type="PANTHER" id="PTHR34145:SF28">
    <property type="entry name" value="F-BOX DOMAIN-CONTAINING PROTEIN"/>
    <property type="match status" value="1"/>
</dbReference>
<dbReference type="InterPro" id="IPR053772">
    <property type="entry name" value="At1g61320/At1g61330-like"/>
</dbReference>
<dbReference type="SUPFAM" id="SSF52058">
    <property type="entry name" value="L domain-like"/>
    <property type="match status" value="1"/>
</dbReference>
<dbReference type="InterPro" id="IPR001810">
    <property type="entry name" value="F-box_dom"/>
</dbReference>
<organism evidence="2 3">
    <name type="scientific">Corchorus olitorius</name>
    <dbReference type="NCBI Taxonomy" id="93759"/>
    <lineage>
        <taxon>Eukaryota</taxon>
        <taxon>Viridiplantae</taxon>
        <taxon>Streptophyta</taxon>
        <taxon>Embryophyta</taxon>
        <taxon>Tracheophyta</taxon>
        <taxon>Spermatophyta</taxon>
        <taxon>Magnoliopsida</taxon>
        <taxon>eudicotyledons</taxon>
        <taxon>Gunneridae</taxon>
        <taxon>Pentapetalae</taxon>
        <taxon>rosids</taxon>
        <taxon>malvids</taxon>
        <taxon>Malvales</taxon>
        <taxon>Malvaceae</taxon>
        <taxon>Grewioideae</taxon>
        <taxon>Apeibeae</taxon>
        <taxon>Corchorus</taxon>
    </lineage>
</organism>
<evidence type="ECO:0000313" key="3">
    <source>
        <dbReference type="Proteomes" id="UP000187203"/>
    </source>
</evidence>
<comment type="caution">
    <text evidence="2">The sequence shown here is derived from an EMBL/GenBank/DDBJ whole genome shotgun (WGS) entry which is preliminary data.</text>
</comment>
<dbReference type="Pfam" id="PF23622">
    <property type="entry name" value="LRR_At1g61320_AtMIF1"/>
    <property type="match status" value="4"/>
</dbReference>
<keyword evidence="3" id="KW-1185">Reference proteome</keyword>
<sequence length="1499" mass="173424">MAKERLKNQDNMIVVADESKKDYEFGDIEVNYMWIRPAINMGAEELKVNHFYPFSFKMLSGSKLKHLHLKYVSIIPPPAQVKPDLHSLATLELEGLILCQTVLESIFSTCVNLWKLVLSPLHLDDQLQVSVAPNLTYFEYRSGEPDTHTQLSFSNVPKLEEMLLDTQIGNQMHVDDMFTDFATDAPQLKRLMSLHTPLDLNLDPQVPLTSTILCQLEQLELILDIKYCNLFKMIPILVALSTHFPNLKQVKIRKFYSTPSQIPFVFYMLENAVALEQMILDTTPKCFRDCKIKHLSHELPNQQIRAEESCSAKKKTMANKTDQISLAGKKDVGLNRFMMEELPDEILSKVISFLSVKEAIRTSILSNRWRNQYLFMSRLNFDADTFIVISDRKRDSSREEDAAKSVCKLLQHYSEYSKIGSFRLCVPDYFDFWRYFDKMALDKLREERQILCWYNTDYEITDERQKEIYKIGDYRACYRWIRLVIQMGAEELNLTYADHPHNWNDKTFSFEILAGLLPSKLNHLRLQNCSIAKQAKVSDDHQPVLHSLVTLELEDLLVDEDILETIFSTCVKLWKLVLRKCKFPPNLTISGPSILNLKCLQIFSPISLNKLQVSAADNLTYFEYQSTNPNTQLSFSNVPKLEEMLLNLQLGNNRKVDDMFITDFATDAPQLKRLMFLHTTLDFNLEPQIPITSNILCQLEQLELIFDSWKYCNLLKMIPILVACPLLQKFHLVASGRPTHMPDMQYPSNNKHPFPNLKQVQIRTFYATSSEIPFVFYMLENVFYMLENAVALEWMILDTTPKSCRDCEIKHLSHELPCQRIRAKVASPTAKLVFQHHSNERIDFAKIFIRRINLMSTSGYFGGRDQVNLNAYHIRHKIESQIPVSMAILCQLEQLELILPSWNHCNLLKMIPMLLACPLLQKFHLTANSGRPSKISYVTYSNKHSFPNLKEVKIRTFYGNCGNSFVLYLLKNVVALERIILDTTSCHYKLPLSTSAFRSCKTEAETQRVAIDDRKAMENKDQNPAGKEELDLAEQCRIEELPDHILSLIISVLPVKYAIRTSSLSRRWKRLYLSMSRLNLDGLNMFIMDEDEEGRHGCNEMEFVRVMDDFLKGYKRRNTRLESFSLAIPLKTFNVRKYVDEWIKSAIGMGAEYLNLTYLSRHPKLEEFLRHGYYMFSFQILSSPALMNLKHLYLQNCQIARAASHEPLHSLATLELEDLKVDEKILGCIFSSCVNLRKLLLRKCEYPPNLTISGPNISLKCLRILQLRDDLDTKRIENIEVSAAGLTYFEYKNLTPNAAKFTFSNVPKLEEICLDVQLGDQTIDDMFKSSAKNNVPLPQLKRLLLHTKVDDKLVPQIPASTSILRQVEHLELILGSVRHCNLLKMIPFLVDCPVLQKFHLTASDQSPTNVPKMEYTSKHSFPCLKEVKIHRYHSTTSEREFAYYLLENAVALERVILDTSPRHHHGYKDGLEIPRERIPREVASPAAKLILRPKNFCRC</sequence>